<dbReference type="HOGENOM" id="CLU_021628_4_1_6"/>
<dbReference type="EMBL" id="CP001614">
    <property type="protein sequence ID" value="ACR11716.1"/>
    <property type="molecule type" value="Genomic_DNA"/>
</dbReference>
<evidence type="ECO:0000313" key="10">
    <source>
        <dbReference type="Proteomes" id="UP000009080"/>
    </source>
</evidence>
<organism evidence="9 10">
    <name type="scientific">Teredinibacter turnerae (strain ATCC 39867 / T7901)</name>
    <dbReference type="NCBI Taxonomy" id="377629"/>
    <lineage>
        <taxon>Bacteria</taxon>
        <taxon>Pseudomonadati</taxon>
        <taxon>Pseudomonadota</taxon>
        <taxon>Gammaproteobacteria</taxon>
        <taxon>Cellvibrionales</taxon>
        <taxon>Cellvibrionaceae</taxon>
        <taxon>Teredinibacter</taxon>
    </lineage>
</organism>
<sequence>MPLFFSYFPIVFLIYLMTRRNSMPSYKALPLCALLLYFIMLVVFARDPVLVHAAVLDGLLIAWTPIVIIAGAIFLFRTMEVTGAQATIRAWLNTVSENKIAQLMIVGWAFQFLIEGASGFGTPAALAAPVLVGLGFPAVRVAILCLILDTVPVSFGAVGTPTWFGFSAIDLSAAEITEIGIKSSVINGIAAFVVVFIALSFLVDRKALVQNAVFIVLSILACVLPYVAIAFVSYEFPALLGGGIGLVLTIAFARLGWGLSQAPINVRDFQERDSQERDGEATRPQVTLGALLKASFPLWGTVLLLIVTRIPQLGIKELLLLKEPAWILELGSLGVLSVSASLVVSLQSIFNTPETWSHSLLYVPSFIPFGVISLITLYLYRSGQGRRVVTETLVQMQNPVLALLGALVFVNLMMMGGEQSAVALIGQSLAELTGAYWQFFAPFLGALGSFFSGSNTISNLTFGGIQDSIALGLGLDRTTILALQSVGGAMGNMVCINNIVAVASVLALGNKEGYIIKRAVLAMLAYGVVAGILGVLI</sequence>
<dbReference type="Pfam" id="PF02652">
    <property type="entry name" value="Lactate_perm"/>
    <property type="match status" value="1"/>
</dbReference>
<dbReference type="eggNOG" id="COG1620">
    <property type="taxonomic scope" value="Bacteria"/>
</dbReference>
<dbReference type="STRING" id="377629.TERTU_3159"/>
<feature type="transmembrane region" description="Helical" evidence="8">
    <location>
        <begin position="212"/>
        <end position="232"/>
    </location>
</feature>
<evidence type="ECO:0000256" key="6">
    <source>
        <dbReference type="ARBA" id="ARBA00022989"/>
    </source>
</evidence>
<keyword evidence="6 8" id="KW-1133">Transmembrane helix</keyword>
<keyword evidence="4" id="KW-1003">Cell membrane</keyword>
<proteinExistence type="inferred from homology"/>
<dbReference type="GO" id="GO:0015295">
    <property type="term" value="F:solute:proton symporter activity"/>
    <property type="evidence" value="ECO:0007669"/>
    <property type="project" value="TreeGrafter"/>
</dbReference>
<evidence type="ECO:0000256" key="4">
    <source>
        <dbReference type="ARBA" id="ARBA00022475"/>
    </source>
</evidence>
<evidence type="ECO:0000256" key="5">
    <source>
        <dbReference type="ARBA" id="ARBA00022692"/>
    </source>
</evidence>
<keyword evidence="10" id="KW-1185">Reference proteome</keyword>
<evidence type="ECO:0000313" key="9">
    <source>
        <dbReference type="EMBL" id="ACR11716.1"/>
    </source>
</evidence>
<dbReference type="GO" id="GO:0005886">
    <property type="term" value="C:plasma membrane"/>
    <property type="evidence" value="ECO:0007669"/>
    <property type="project" value="UniProtKB-SubCell"/>
</dbReference>
<accession>C5BPR0</accession>
<evidence type="ECO:0000256" key="3">
    <source>
        <dbReference type="ARBA" id="ARBA00022448"/>
    </source>
</evidence>
<protein>
    <recommendedName>
        <fullName evidence="8">L-lactate permease</fullName>
    </recommendedName>
</protein>
<comment type="function">
    <text evidence="8">Uptake of L-lactate across the membrane. Can also transport D-lactate and glycolate.</text>
</comment>
<keyword evidence="3 8" id="KW-0813">Transport</keyword>
<dbReference type="Proteomes" id="UP000009080">
    <property type="component" value="Chromosome"/>
</dbReference>
<reference evidence="9 10" key="1">
    <citation type="journal article" date="2009" name="PLoS ONE">
        <title>The complete genome of Teredinibacter turnerae T7901: an intracellular endosymbiont of marine wood-boring bivalves (shipworms).</title>
        <authorList>
            <person name="Yang J.C."/>
            <person name="Madupu R."/>
            <person name="Durkin A.S."/>
            <person name="Ekborg N.A."/>
            <person name="Pedamallu C.S."/>
            <person name="Hostetler J.B."/>
            <person name="Radune D."/>
            <person name="Toms B.S."/>
            <person name="Henrissat B."/>
            <person name="Coutinho P.M."/>
            <person name="Schwarz S."/>
            <person name="Field L."/>
            <person name="Trindade-Silva A.E."/>
            <person name="Soares C.A.G."/>
            <person name="Elshahawi S."/>
            <person name="Hanora A."/>
            <person name="Schmidt E.W."/>
            <person name="Haygood M.G."/>
            <person name="Posfai J."/>
            <person name="Benner J."/>
            <person name="Madinger C."/>
            <person name="Nove J."/>
            <person name="Anton B."/>
            <person name="Chaudhary K."/>
            <person name="Foster J."/>
            <person name="Holman A."/>
            <person name="Kumar S."/>
            <person name="Lessard P.A."/>
            <person name="Luyten Y.A."/>
            <person name="Slatko B."/>
            <person name="Wood N."/>
            <person name="Wu B."/>
            <person name="Teplitski M."/>
            <person name="Mougous J.D."/>
            <person name="Ward N."/>
            <person name="Eisen J.A."/>
            <person name="Badger J.H."/>
            <person name="Distel D.L."/>
        </authorList>
    </citation>
    <scope>NUCLEOTIDE SEQUENCE [LARGE SCALE GENOMIC DNA]</scope>
    <source>
        <strain evidence="10">ATCC 39867 / T7901</strain>
    </source>
</reference>
<feature type="transmembrane region" description="Helical" evidence="8">
    <location>
        <begin position="519"/>
        <end position="536"/>
    </location>
</feature>
<feature type="transmembrane region" description="Helical" evidence="8">
    <location>
        <begin position="359"/>
        <end position="380"/>
    </location>
</feature>
<evidence type="ECO:0000256" key="1">
    <source>
        <dbReference type="ARBA" id="ARBA00004651"/>
    </source>
</evidence>
<dbReference type="OrthoDB" id="9761056at2"/>
<feature type="transmembrane region" description="Helical" evidence="8">
    <location>
        <begin position="61"/>
        <end position="79"/>
    </location>
</feature>
<name>C5BPR0_TERTT</name>
<dbReference type="InterPro" id="IPR003804">
    <property type="entry name" value="Lactate_perm"/>
</dbReference>
<evidence type="ECO:0000256" key="8">
    <source>
        <dbReference type="RuleBase" id="RU365092"/>
    </source>
</evidence>
<keyword evidence="8" id="KW-0997">Cell inner membrane</keyword>
<feature type="transmembrane region" description="Helical" evidence="8">
    <location>
        <begin position="326"/>
        <end position="347"/>
    </location>
</feature>
<evidence type="ECO:0000256" key="7">
    <source>
        <dbReference type="ARBA" id="ARBA00023136"/>
    </source>
</evidence>
<feature type="transmembrane region" description="Helical" evidence="8">
    <location>
        <begin position="481"/>
        <end position="507"/>
    </location>
</feature>
<feature type="transmembrane region" description="Helical" evidence="8">
    <location>
        <begin position="400"/>
        <end position="417"/>
    </location>
</feature>
<evidence type="ECO:0000256" key="2">
    <source>
        <dbReference type="ARBA" id="ARBA00010100"/>
    </source>
</evidence>
<comment type="subcellular location">
    <subcellularLocation>
        <location evidence="8">Cell inner membrane</location>
        <topology evidence="8">Multi-pass membrane protein</topology>
    </subcellularLocation>
    <subcellularLocation>
        <location evidence="1">Cell membrane</location>
        <topology evidence="1">Multi-pass membrane protein</topology>
    </subcellularLocation>
</comment>
<dbReference type="NCBIfam" id="TIGR00795">
    <property type="entry name" value="lctP"/>
    <property type="match status" value="1"/>
</dbReference>
<dbReference type="PANTHER" id="PTHR30003:SF0">
    <property type="entry name" value="GLYCOLATE PERMEASE GLCA-RELATED"/>
    <property type="match status" value="1"/>
</dbReference>
<keyword evidence="7 8" id="KW-0472">Membrane</keyword>
<dbReference type="GO" id="GO:0015129">
    <property type="term" value="F:lactate transmembrane transporter activity"/>
    <property type="evidence" value="ECO:0007669"/>
    <property type="project" value="UniProtKB-UniRule"/>
</dbReference>
<comment type="similarity">
    <text evidence="2 8">Belongs to the lactate permease family.</text>
</comment>
<feature type="transmembrane region" description="Helical" evidence="8">
    <location>
        <begin position="185"/>
        <end position="203"/>
    </location>
</feature>
<dbReference type="AlphaFoldDB" id="C5BPR0"/>
<feature type="transmembrane region" description="Helical" evidence="8">
    <location>
        <begin position="286"/>
        <end position="306"/>
    </location>
</feature>
<feature type="transmembrane region" description="Helical" evidence="8">
    <location>
        <begin position="238"/>
        <end position="257"/>
    </location>
</feature>
<dbReference type="RefSeq" id="WP_015817827.1">
    <property type="nucleotide sequence ID" value="NC_012997.1"/>
</dbReference>
<gene>
    <name evidence="9" type="ordered locus">TERTU_3159</name>
</gene>
<comment type="caution">
    <text evidence="8">Lacks conserved residue(s) required for the propagation of feature annotation.</text>
</comment>
<keyword evidence="5 8" id="KW-0812">Transmembrane</keyword>
<dbReference type="PANTHER" id="PTHR30003">
    <property type="entry name" value="L-LACTATE PERMEASE"/>
    <property type="match status" value="1"/>
</dbReference>
<dbReference type="KEGG" id="ttu:TERTU_3159"/>